<dbReference type="PANTHER" id="PTHR18895">
    <property type="entry name" value="HEMK METHYLTRANSFERASE"/>
    <property type="match status" value="1"/>
</dbReference>
<dbReference type="RefSeq" id="WP_201944610.1">
    <property type="nucleotide sequence ID" value="NZ_JAERRJ010000002.1"/>
</dbReference>
<dbReference type="PANTHER" id="PTHR18895:SF74">
    <property type="entry name" value="MTRF1L RELEASE FACTOR GLUTAMINE METHYLTRANSFERASE"/>
    <property type="match status" value="1"/>
</dbReference>
<dbReference type="Gene3D" id="3.40.50.150">
    <property type="entry name" value="Vaccinia Virus protein VP39"/>
    <property type="match status" value="1"/>
</dbReference>
<feature type="domain" description="Methyltransferase small" evidence="7">
    <location>
        <begin position="123"/>
        <end position="202"/>
    </location>
</feature>
<evidence type="ECO:0000256" key="4">
    <source>
        <dbReference type="ARBA" id="ARBA00022691"/>
    </source>
</evidence>
<dbReference type="SUPFAM" id="SSF53335">
    <property type="entry name" value="S-adenosyl-L-methionine-dependent methyltransferases"/>
    <property type="match status" value="1"/>
</dbReference>
<feature type="region of interest" description="Disordered" evidence="6">
    <location>
        <begin position="1"/>
        <end position="22"/>
    </location>
</feature>
<dbReference type="Proteomes" id="UP000602198">
    <property type="component" value="Unassembled WGS sequence"/>
</dbReference>
<protein>
    <recommendedName>
        <fullName evidence="1">peptide chain release factor N(5)-glutamine methyltransferase</fullName>
        <ecNumber evidence="1">2.1.1.297</ecNumber>
    </recommendedName>
</protein>
<dbReference type="Pfam" id="PF05175">
    <property type="entry name" value="MTS"/>
    <property type="match status" value="1"/>
</dbReference>
<dbReference type="InterPro" id="IPR050320">
    <property type="entry name" value="N5-glutamine_MTase"/>
</dbReference>
<organism evidence="8 9">
    <name type="scientific">Nocardia acididurans</name>
    <dbReference type="NCBI Taxonomy" id="2802282"/>
    <lineage>
        <taxon>Bacteria</taxon>
        <taxon>Bacillati</taxon>
        <taxon>Actinomycetota</taxon>
        <taxon>Actinomycetes</taxon>
        <taxon>Mycobacteriales</taxon>
        <taxon>Nocardiaceae</taxon>
        <taxon>Nocardia</taxon>
    </lineage>
</organism>
<evidence type="ECO:0000313" key="8">
    <source>
        <dbReference type="EMBL" id="MBL1073952.1"/>
    </source>
</evidence>
<dbReference type="InterPro" id="IPR029063">
    <property type="entry name" value="SAM-dependent_MTases_sf"/>
</dbReference>
<dbReference type="EC" id="2.1.1.297" evidence="1"/>
<evidence type="ECO:0000256" key="2">
    <source>
        <dbReference type="ARBA" id="ARBA00022603"/>
    </source>
</evidence>
<evidence type="ECO:0000259" key="7">
    <source>
        <dbReference type="Pfam" id="PF05175"/>
    </source>
</evidence>
<feature type="compositionally biased region" description="Basic and acidic residues" evidence="6">
    <location>
        <begin position="1"/>
        <end position="12"/>
    </location>
</feature>
<keyword evidence="4" id="KW-0949">S-adenosyl-L-methionine</keyword>
<evidence type="ECO:0000256" key="1">
    <source>
        <dbReference type="ARBA" id="ARBA00012771"/>
    </source>
</evidence>
<comment type="catalytic activity">
    <reaction evidence="5">
        <text>L-glutaminyl-[peptide chain release factor] + S-adenosyl-L-methionine = N(5)-methyl-L-glutaminyl-[peptide chain release factor] + S-adenosyl-L-homocysteine + H(+)</text>
        <dbReference type="Rhea" id="RHEA:42896"/>
        <dbReference type="Rhea" id="RHEA-COMP:10271"/>
        <dbReference type="Rhea" id="RHEA-COMP:10272"/>
        <dbReference type="ChEBI" id="CHEBI:15378"/>
        <dbReference type="ChEBI" id="CHEBI:30011"/>
        <dbReference type="ChEBI" id="CHEBI:57856"/>
        <dbReference type="ChEBI" id="CHEBI:59789"/>
        <dbReference type="ChEBI" id="CHEBI:61891"/>
        <dbReference type="EC" id="2.1.1.297"/>
    </reaction>
</comment>
<evidence type="ECO:0000256" key="5">
    <source>
        <dbReference type="ARBA" id="ARBA00048391"/>
    </source>
</evidence>
<reference evidence="8 9" key="1">
    <citation type="submission" date="2021-01" db="EMBL/GenBank/DDBJ databases">
        <title>WGS of actinomycetes isolated from Thailand.</title>
        <authorList>
            <person name="Thawai C."/>
        </authorList>
    </citation>
    <scope>NUCLEOTIDE SEQUENCE [LARGE SCALE GENOMIC DNA]</scope>
    <source>
        <strain evidence="8 9">LPG 2</strain>
    </source>
</reference>
<dbReference type="NCBIfam" id="TIGR00536">
    <property type="entry name" value="hemK_fam"/>
    <property type="match status" value="1"/>
</dbReference>
<keyword evidence="3" id="KW-0808">Transferase</keyword>
<evidence type="ECO:0000256" key="6">
    <source>
        <dbReference type="SAM" id="MobiDB-lite"/>
    </source>
</evidence>
<dbReference type="InterPro" id="IPR004556">
    <property type="entry name" value="HemK-like"/>
</dbReference>
<proteinExistence type="predicted"/>
<gene>
    <name evidence="8" type="ORF">JK358_06055</name>
</gene>
<dbReference type="NCBIfam" id="TIGR03704">
    <property type="entry name" value="PrmC_rel_meth"/>
    <property type="match status" value="1"/>
</dbReference>
<dbReference type="EMBL" id="JAERRJ010000002">
    <property type="protein sequence ID" value="MBL1073952.1"/>
    <property type="molecule type" value="Genomic_DNA"/>
</dbReference>
<sequence>MGDPQHADRDTGAKAGDGHNVAVSSSDTATLVTRLRAAGCVFAEEEAELLQTATADPEQLEFLVAQRISGFPLEHLLGWAEFRGIRVAVAPGVFVPRQRTSFLVEQAIGLGRRLIHRQDRPLVVLDMCCGCGALGLTLARELGAAGIAVRLTASDIEPAAVDCARRNLEPLGAQVFAGDLFDPIPAELRGRVDILLANTPYVPSGEIAHMPPEARDHEPRSALDGGADGLDVLRRIAAVATGWLAPGGHLLVEESEEQAPAAMRIMRGHGLLPRVAEDEELGATVVVGTRPGSVDR</sequence>
<evidence type="ECO:0000256" key="3">
    <source>
        <dbReference type="ARBA" id="ARBA00022679"/>
    </source>
</evidence>
<evidence type="ECO:0000313" key="9">
    <source>
        <dbReference type="Proteomes" id="UP000602198"/>
    </source>
</evidence>
<keyword evidence="2" id="KW-0489">Methyltransferase</keyword>
<dbReference type="InterPro" id="IPR022446">
    <property type="entry name" value="MeTrfrase_put"/>
</dbReference>
<keyword evidence="9" id="KW-1185">Reference proteome</keyword>
<accession>A0ABS1LZV6</accession>
<dbReference type="CDD" id="cd02440">
    <property type="entry name" value="AdoMet_MTases"/>
    <property type="match status" value="1"/>
</dbReference>
<comment type="caution">
    <text evidence="8">The sequence shown here is derived from an EMBL/GenBank/DDBJ whole genome shotgun (WGS) entry which is preliminary data.</text>
</comment>
<name>A0ABS1LZV6_9NOCA</name>
<dbReference type="InterPro" id="IPR007848">
    <property type="entry name" value="Small_mtfrase_dom"/>
</dbReference>